<evidence type="ECO:0008006" key="3">
    <source>
        <dbReference type="Google" id="ProtNLM"/>
    </source>
</evidence>
<accession>A0A1K0G1K2</accession>
<dbReference type="AlphaFoldDB" id="A0A1K0G1K2"/>
<name>A0A1K0G1K2_9BASI</name>
<organism evidence="1 2">
    <name type="scientific">Ustilago bromivora</name>
    <dbReference type="NCBI Taxonomy" id="307758"/>
    <lineage>
        <taxon>Eukaryota</taxon>
        <taxon>Fungi</taxon>
        <taxon>Dikarya</taxon>
        <taxon>Basidiomycota</taxon>
        <taxon>Ustilaginomycotina</taxon>
        <taxon>Ustilaginomycetes</taxon>
        <taxon>Ustilaginales</taxon>
        <taxon>Ustilaginaceae</taxon>
        <taxon>Ustilago</taxon>
    </lineage>
</organism>
<gene>
    <name evidence="1" type="ORF">UBRO_20586</name>
</gene>
<dbReference type="EMBL" id="LT558120">
    <property type="protein sequence ID" value="SAM80986.1"/>
    <property type="molecule type" value="Genomic_DNA"/>
</dbReference>
<reference evidence="2" key="1">
    <citation type="submission" date="2016-04" db="EMBL/GenBank/DDBJ databases">
        <authorList>
            <person name="Guldener U."/>
            <person name="Guldener U."/>
        </authorList>
    </citation>
    <scope>NUCLEOTIDE SEQUENCE [LARGE SCALE GENOMIC DNA]</scope>
    <source>
        <strain evidence="2">UB2112</strain>
    </source>
</reference>
<sequence>MTPDAFQALTYRLSTTNAFRSTSSFQCVQQQVAVGLYQLGQSGNGGGVCDIAFACGCSWGLVHKWTDRIIAGLYELNSEVVTFATEDKCAKAKAWVADKSGVKEWSRGWLVVDGTHINLAWKPALNACKHYSYKGDYTFNIALVFLPHSLCIVELMVGHTGSSHDASLSGLMLVMATPATRLDCTATLQFQRAEISITSTIHSPTFVSRQNMALPTSRTASNVSWVFEATCIEKRTTRKLCIWSRLVSLHICLQAIMINQMRWQSTLRHQRIYLKLKCWRPRQGWKHISRLLKMQGYNKGKTSSNTNGNRLLPWRACSQNQVQKFRQEKALDLREEMLTALFASHGCHFEDTTAESQRMGMTTLAFTKWQERQD</sequence>
<protein>
    <recommendedName>
        <fullName evidence="3">DDE Tnp4 domain-containing protein</fullName>
    </recommendedName>
</protein>
<dbReference type="Proteomes" id="UP000179920">
    <property type="component" value="Chromosome IV"/>
</dbReference>
<proteinExistence type="predicted"/>
<evidence type="ECO:0000313" key="1">
    <source>
        <dbReference type="EMBL" id="SAM80986.1"/>
    </source>
</evidence>
<evidence type="ECO:0000313" key="2">
    <source>
        <dbReference type="Proteomes" id="UP000179920"/>
    </source>
</evidence>